<gene>
    <name evidence="1" type="ORF">BJ508DRAFT_378731</name>
</gene>
<dbReference type="Proteomes" id="UP000275078">
    <property type="component" value="Unassembled WGS sequence"/>
</dbReference>
<organism evidence="1 2">
    <name type="scientific">Ascobolus immersus RN42</name>
    <dbReference type="NCBI Taxonomy" id="1160509"/>
    <lineage>
        <taxon>Eukaryota</taxon>
        <taxon>Fungi</taxon>
        <taxon>Dikarya</taxon>
        <taxon>Ascomycota</taxon>
        <taxon>Pezizomycotina</taxon>
        <taxon>Pezizomycetes</taxon>
        <taxon>Pezizales</taxon>
        <taxon>Ascobolaceae</taxon>
        <taxon>Ascobolus</taxon>
    </lineage>
</organism>
<dbReference type="AlphaFoldDB" id="A0A3N4HVJ5"/>
<keyword evidence="2" id="KW-1185">Reference proteome</keyword>
<protein>
    <submittedName>
        <fullName evidence="1">Uncharacterized protein</fullName>
    </submittedName>
</protein>
<proteinExistence type="predicted"/>
<sequence>MTRLLFPDRRISDNFGTLHYTTLRAKYTGGLMDLSRTDKYATEFGVPYIAHEQVIRTAMELALELRQSNKRQVARMGYSRSSIPGGEERRVWRIVEKVSPERQREGVGAGVAGEGHHRNGLSCTVQALEGSEMLVRKCRGYNTAFTSTLMLEVDDIHHALSIIVIPVGLQGVGTTICPLLVFVDT</sequence>
<accession>A0A3N4HVJ5</accession>
<evidence type="ECO:0000313" key="2">
    <source>
        <dbReference type="Proteomes" id="UP000275078"/>
    </source>
</evidence>
<name>A0A3N4HVJ5_ASCIM</name>
<reference evidence="1 2" key="1">
    <citation type="journal article" date="2018" name="Nat. Ecol. Evol.">
        <title>Pezizomycetes genomes reveal the molecular basis of ectomycorrhizal truffle lifestyle.</title>
        <authorList>
            <person name="Murat C."/>
            <person name="Payen T."/>
            <person name="Noel B."/>
            <person name="Kuo A."/>
            <person name="Morin E."/>
            <person name="Chen J."/>
            <person name="Kohler A."/>
            <person name="Krizsan K."/>
            <person name="Balestrini R."/>
            <person name="Da Silva C."/>
            <person name="Montanini B."/>
            <person name="Hainaut M."/>
            <person name="Levati E."/>
            <person name="Barry K.W."/>
            <person name="Belfiori B."/>
            <person name="Cichocki N."/>
            <person name="Clum A."/>
            <person name="Dockter R.B."/>
            <person name="Fauchery L."/>
            <person name="Guy J."/>
            <person name="Iotti M."/>
            <person name="Le Tacon F."/>
            <person name="Lindquist E.A."/>
            <person name="Lipzen A."/>
            <person name="Malagnac F."/>
            <person name="Mello A."/>
            <person name="Molinier V."/>
            <person name="Miyauchi S."/>
            <person name="Poulain J."/>
            <person name="Riccioni C."/>
            <person name="Rubini A."/>
            <person name="Sitrit Y."/>
            <person name="Splivallo R."/>
            <person name="Traeger S."/>
            <person name="Wang M."/>
            <person name="Zifcakova L."/>
            <person name="Wipf D."/>
            <person name="Zambonelli A."/>
            <person name="Paolocci F."/>
            <person name="Nowrousian M."/>
            <person name="Ottonello S."/>
            <person name="Baldrian P."/>
            <person name="Spatafora J.W."/>
            <person name="Henrissat B."/>
            <person name="Nagy L.G."/>
            <person name="Aury J.M."/>
            <person name="Wincker P."/>
            <person name="Grigoriev I.V."/>
            <person name="Bonfante P."/>
            <person name="Martin F.M."/>
        </authorList>
    </citation>
    <scope>NUCLEOTIDE SEQUENCE [LARGE SCALE GENOMIC DNA]</scope>
    <source>
        <strain evidence="1 2">RN42</strain>
    </source>
</reference>
<dbReference type="EMBL" id="ML119722">
    <property type="protein sequence ID" value="RPA77679.1"/>
    <property type="molecule type" value="Genomic_DNA"/>
</dbReference>
<evidence type="ECO:0000313" key="1">
    <source>
        <dbReference type="EMBL" id="RPA77679.1"/>
    </source>
</evidence>